<dbReference type="GO" id="GO:0031251">
    <property type="term" value="C:PAN complex"/>
    <property type="evidence" value="ECO:0007669"/>
    <property type="project" value="TreeGrafter"/>
</dbReference>
<dbReference type="Pfam" id="PF13423">
    <property type="entry name" value="UCH_1"/>
    <property type="match status" value="1"/>
</dbReference>
<dbReference type="SUPFAM" id="SSF50978">
    <property type="entry name" value="WD40 repeat-like"/>
    <property type="match status" value="1"/>
</dbReference>
<dbReference type="Gene3D" id="2.130.10.10">
    <property type="entry name" value="YVTN repeat-like/Quinoprotein amine dehydrogenase"/>
    <property type="match status" value="1"/>
</dbReference>
<accession>A0A8T0E577</accession>
<evidence type="ECO:0000259" key="1">
    <source>
        <dbReference type="PROSITE" id="PS50235"/>
    </source>
</evidence>
<evidence type="ECO:0000313" key="2">
    <source>
        <dbReference type="EMBL" id="KAF8766406.1"/>
    </source>
</evidence>
<dbReference type="PANTHER" id="PTHR15728">
    <property type="entry name" value="DEADENYLATION COMPLEX CATALYTIC SUBUNIT PAN2"/>
    <property type="match status" value="1"/>
</dbReference>
<dbReference type="PROSITE" id="PS50235">
    <property type="entry name" value="USP_3"/>
    <property type="match status" value="1"/>
</dbReference>
<dbReference type="EMBL" id="JABXBU010002230">
    <property type="protein sequence ID" value="KAF8766406.1"/>
    <property type="molecule type" value="Genomic_DNA"/>
</dbReference>
<dbReference type="InterPro" id="IPR028881">
    <property type="entry name" value="PAN2_UCH_dom"/>
</dbReference>
<dbReference type="Gene3D" id="3.90.70.10">
    <property type="entry name" value="Cysteine proteinases"/>
    <property type="match status" value="1"/>
</dbReference>
<sequence length="952" mass="107707">MLLAMKIINGRTYRGGPECAILFFPPKMSYHIQDYSALDGGPLEYSNGIQLPSSEQIQNMQCMVLTPTGTLLMGGHHKNLIELDLNTLEEINVVQVNSDNCAILRKHPRFICSGDINGKVTLHDPNTLSVEHTIDCHTGMLSDFDVHGNQLVTCGFSARRGELSVDQFLKVYDLRVMKSMSPIPMMFPPLLLRFVPAYSSRLCVVSQTGQFQMVDTDNSDQYALFIHQVETGGADILTFDTSSSCQAFAFGDAAGYLHLYGASNEVQFNQFNRPTEFADSVEPFQPIDINDEITPLSIIPMPHCEDKLLSDLPPEFCQVVYRPTPPIDPLILNSMKMVRSIGYAPNPGNRRRNQVPYQLDNKQLDSPVSRDDGPDLVPNRYLKQEIKYTKMGLDEIDFNRFNQTSFSGLEANLPNSYCNNMIQILYFIEPLRSALLSHLCQREFCLSCELGFLFHMLDTAEGLPCQAANFLRAFRTIPEASAHGLIINDINESKKKENLPTLVQSWTRFMLQQLNAETADVNDHISEENVSENTSIMTSLFGAKLFSCNSCRCRTETCQETTTLLTQLLYPEKTSTLLPFLDILQRSLSVKQHITAWCDNCRRFTSMTQTKFLKSLPDILVLNCGESKPEIEFLKSQLKLLYESSDSSIKILPEFPVLRKKQCRYGSLCRRTDCRYYHEHKNNKNMQELSQPNQSWMPLEFKLKVKGGEVIVEDCSKATEKKEECIDCTVEENNESVEYELFAVVSVITDLQENGRDNIVSCIRVGPIGHMRHKGGAAYQWYLFNDFSIVGITAQEAAYLNHEWKIPCVLYYARKDVNNRHDLQVLNPVGQQVFREDVSLAARSGQSHITFTPLSIDEEHVLPTGQLVAMDAEFVTLNQEEAEIRSDGTRSTIRPSQMSVARISCVRGDGPLEGVPFIDDYISTQEQVVDYLQNFWDLAGGFNASYHQSFST</sequence>
<protein>
    <submittedName>
        <fullName evidence="2">PAN2-PAN3 deadenylation complex catalytic like protein</fullName>
    </submittedName>
</protein>
<dbReference type="AlphaFoldDB" id="A0A8T0E577"/>
<reference evidence="2" key="1">
    <citation type="journal article" date="2020" name="bioRxiv">
        <title>Chromosome-level reference genome of the European wasp spider Argiope bruennichi: a resource for studies on range expansion and evolutionary adaptation.</title>
        <authorList>
            <person name="Sheffer M.M."/>
            <person name="Hoppe A."/>
            <person name="Krehenwinkel H."/>
            <person name="Uhl G."/>
            <person name="Kuss A.W."/>
            <person name="Jensen L."/>
            <person name="Jensen C."/>
            <person name="Gillespie R.G."/>
            <person name="Hoff K.J."/>
            <person name="Prost S."/>
        </authorList>
    </citation>
    <scope>NUCLEOTIDE SEQUENCE</scope>
</reference>
<reference evidence="2" key="2">
    <citation type="submission" date="2020-06" db="EMBL/GenBank/DDBJ databases">
        <authorList>
            <person name="Sheffer M."/>
        </authorList>
    </citation>
    <scope>NUCLEOTIDE SEQUENCE</scope>
</reference>
<dbReference type="InterPro" id="IPR048841">
    <property type="entry name" value="PAN2_N"/>
</dbReference>
<evidence type="ECO:0000313" key="3">
    <source>
        <dbReference type="Proteomes" id="UP000807504"/>
    </source>
</evidence>
<dbReference type="InterPro" id="IPR015943">
    <property type="entry name" value="WD40/YVTN_repeat-like_dom_sf"/>
</dbReference>
<comment type="caution">
    <text evidence="2">The sequence shown here is derived from an EMBL/GenBank/DDBJ whole genome shotgun (WGS) entry which is preliminary data.</text>
</comment>
<proteinExistence type="predicted"/>
<dbReference type="Pfam" id="PF20770">
    <property type="entry name" value="PAN2_N"/>
    <property type="match status" value="1"/>
</dbReference>
<dbReference type="GO" id="GO:0000932">
    <property type="term" value="C:P-body"/>
    <property type="evidence" value="ECO:0007669"/>
    <property type="project" value="TreeGrafter"/>
</dbReference>
<dbReference type="GO" id="GO:0004535">
    <property type="term" value="F:poly(A)-specific ribonuclease activity"/>
    <property type="evidence" value="ECO:0007669"/>
    <property type="project" value="TreeGrafter"/>
</dbReference>
<name>A0A8T0E577_ARGBR</name>
<dbReference type="Proteomes" id="UP000807504">
    <property type="component" value="Unassembled WGS sequence"/>
</dbReference>
<gene>
    <name evidence="2" type="ORF">HNY73_019471</name>
</gene>
<dbReference type="GO" id="GO:0000289">
    <property type="term" value="P:nuclear-transcribed mRNA poly(A) tail shortening"/>
    <property type="evidence" value="ECO:0007669"/>
    <property type="project" value="TreeGrafter"/>
</dbReference>
<dbReference type="InterPro" id="IPR050785">
    <property type="entry name" value="PAN2-PAN3_catalytic_subunit"/>
</dbReference>
<dbReference type="InterPro" id="IPR038765">
    <property type="entry name" value="Papain-like_cys_pep_sf"/>
</dbReference>
<dbReference type="PANTHER" id="PTHR15728:SF0">
    <property type="entry name" value="PAN2-PAN3 DEADENYLATION COMPLEX CATALYTIC SUBUNIT PAN2"/>
    <property type="match status" value="1"/>
</dbReference>
<dbReference type="InterPro" id="IPR036322">
    <property type="entry name" value="WD40_repeat_dom_sf"/>
</dbReference>
<feature type="domain" description="USP" evidence="1">
    <location>
        <begin position="407"/>
        <end position="815"/>
    </location>
</feature>
<organism evidence="2 3">
    <name type="scientific">Argiope bruennichi</name>
    <name type="common">Wasp spider</name>
    <name type="synonym">Aranea bruennichi</name>
    <dbReference type="NCBI Taxonomy" id="94029"/>
    <lineage>
        <taxon>Eukaryota</taxon>
        <taxon>Metazoa</taxon>
        <taxon>Ecdysozoa</taxon>
        <taxon>Arthropoda</taxon>
        <taxon>Chelicerata</taxon>
        <taxon>Arachnida</taxon>
        <taxon>Araneae</taxon>
        <taxon>Araneomorphae</taxon>
        <taxon>Entelegynae</taxon>
        <taxon>Araneoidea</taxon>
        <taxon>Araneidae</taxon>
        <taxon>Argiope</taxon>
    </lineage>
</organism>
<dbReference type="InterPro" id="IPR028889">
    <property type="entry name" value="USP"/>
</dbReference>
<keyword evidence="3" id="KW-1185">Reference proteome</keyword>
<dbReference type="SUPFAM" id="SSF54001">
    <property type="entry name" value="Cysteine proteinases"/>
    <property type="match status" value="1"/>
</dbReference>